<feature type="compositionally biased region" description="Basic and acidic residues" evidence="2">
    <location>
        <begin position="60"/>
        <end position="71"/>
    </location>
</feature>
<feature type="compositionally biased region" description="Polar residues" evidence="2">
    <location>
        <begin position="44"/>
        <end position="53"/>
    </location>
</feature>
<feature type="region of interest" description="Disordered" evidence="2">
    <location>
        <begin position="1"/>
        <end position="23"/>
    </location>
</feature>
<organism evidence="5 6">
    <name type="scientific">Paramecium sonneborni</name>
    <dbReference type="NCBI Taxonomy" id="65129"/>
    <lineage>
        <taxon>Eukaryota</taxon>
        <taxon>Sar</taxon>
        <taxon>Alveolata</taxon>
        <taxon>Ciliophora</taxon>
        <taxon>Intramacronucleata</taxon>
        <taxon>Oligohymenophorea</taxon>
        <taxon>Peniculida</taxon>
        <taxon>Parameciidae</taxon>
        <taxon>Paramecium</taxon>
    </lineage>
</organism>
<dbReference type="OrthoDB" id="78296at2759"/>
<name>A0A8S1MS34_9CILI</name>
<proteinExistence type="inferred from homology"/>
<feature type="compositionally biased region" description="Acidic residues" evidence="2">
    <location>
        <begin position="72"/>
        <end position="88"/>
    </location>
</feature>
<evidence type="ECO:0000313" key="5">
    <source>
        <dbReference type="EMBL" id="CAD8082509.1"/>
    </source>
</evidence>
<feature type="domain" description="Vps72/YL1 C-terminal" evidence="4">
    <location>
        <begin position="202"/>
        <end position="224"/>
    </location>
</feature>
<dbReference type="EMBL" id="CAJJDN010000043">
    <property type="protein sequence ID" value="CAD8082509.1"/>
    <property type="molecule type" value="Genomic_DNA"/>
</dbReference>
<dbReference type="Proteomes" id="UP000692954">
    <property type="component" value="Unassembled WGS sequence"/>
</dbReference>
<evidence type="ECO:0000256" key="2">
    <source>
        <dbReference type="SAM" id="MobiDB-lite"/>
    </source>
</evidence>
<feature type="domain" description="Vps72/YL1 N-terminal" evidence="3">
    <location>
        <begin position="103"/>
        <end position="169"/>
    </location>
</feature>
<comment type="similarity">
    <text evidence="1">Belongs to the VPS72/YL1 family.</text>
</comment>
<evidence type="ECO:0000313" key="6">
    <source>
        <dbReference type="Proteomes" id="UP000692954"/>
    </source>
</evidence>
<dbReference type="AlphaFoldDB" id="A0A8S1MS34"/>
<dbReference type="InterPro" id="IPR013272">
    <property type="entry name" value="Vps72/YL1_C"/>
</dbReference>
<dbReference type="PANTHER" id="PTHR13275:SF4">
    <property type="entry name" value="VACUOLAR PROTEIN SORTING-ASSOCIATED PROTEIN 72 HOMOLOG"/>
    <property type="match status" value="1"/>
</dbReference>
<keyword evidence="6" id="KW-1185">Reference proteome</keyword>
<comment type="caution">
    <text evidence="5">The sequence shown here is derived from an EMBL/GenBank/DDBJ whole genome shotgun (WGS) entry which is preliminary data.</text>
</comment>
<sequence length="243" mass="29298">MSRHHKKQEENIEPAIKQMQFRKRRGEKMNYLMKRELPEEDDFWNNNKYFNQENIDDDESYHQKENQKEDSFDSDFVDSSDSSESEDDNQSHKSTTKKVDKEKTRVIRNVSKTSYIHDHFNQEYLIREAVQTEMRNKVSLQYLIQIEEDKKKIKVERDNVIDGSIIRWLDNQNEKTLQFINFEKGEYPQLFLNNNKKNEKSLKTKYKDPQTGIGFSTIQEFKSIKRQNKLQEKINQLQKLMNG</sequence>
<dbReference type="Pfam" id="PF05764">
    <property type="entry name" value="YL1"/>
    <property type="match status" value="1"/>
</dbReference>
<dbReference type="PANTHER" id="PTHR13275">
    <property type="entry name" value="YL-1 PROTEIN TRANSCRIPTION FACTOR-LIKE 1"/>
    <property type="match status" value="1"/>
</dbReference>
<dbReference type="Pfam" id="PF08265">
    <property type="entry name" value="YL1_C"/>
    <property type="match status" value="1"/>
</dbReference>
<evidence type="ECO:0000259" key="4">
    <source>
        <dbReference type="Pfam" id="PF08265"/>
    </source>
</evidence>
<reference evidence="5" key="1">
    <citation type="submission" date="2021-01" db="EMBL/GenBank/DDBJ databases">
        <authorList>
            <consortium name="Genoscope - CEA"/>
            <person name="William W."/>
        </authorList>
    </citation>
    <scope>NUCLEOTIDE SEQUENCE</scope>
</reference>
<feature type="region of interest" description="Disordered" evidence="2">
    <location>
        <begin position="43"/>
        <end position="101"/>
    </location>
</feature>
<evidence type="ECO:0000256" key="1">
    <source>
        <dbReference type="ARBA" id="ARBA00006832"/>
    </source>
</evidence>
<dbReference type="InterPro" id="IPR046757">
    <property type="entry name" value="YL1_N"/>
</dbReference>
<accession>A0A8S1MS34</accession>
<dbReference type="GO" id="GO:0005634">
    <property type="term" value="C:nucleus"/>
    <property type="evidence" value="ECO:0007669"/>
    <property type="project" value="TreeGrafter"/>
</dbReference>
<gene>
    <name evidence="5" type="ORF">PSON_ATCC_30995.1.T0430240</name>
</gene>
<evidence type="ECO:0000259" key="3">
    <source>
        <dbReference type="Pfam" id="PF05764"/>
    </source>
</evidence>
<protein>
    <submittedName>
        <fullName evidence="5">Uncharacterized protein</fullName>
    </submittedName>
</protein>